<protein>
    <recommendedName>
        <fullName evidence="1">IrrE N-terminal-like domain-containing protein</fullName>
    </recommendedName>
</protein>
<dbReference type="Pfam" id="PF06114">
    <property type="entry name" value="Peptidase_M78"/>
    <property type="match status" value="1"/>
</dbReference>
<dbReference type="InterPro" id="IPR052345">
    <property type="entry name" value="Rad_response_metalloprotease"/>
</dbReference>
<proteinExistence type="predicted"/>
<sequence>MFGIRCFEVEHDIDGDGRILLGANGRPKIEYAAGRMKERQAFTIFHEFAHTLFPDYCDFLPLHHAAAQSSPEEKEFESLCDTAAAEMLFPSDEFTDDLKGIGRLHFPELLRLQQRYGGSLDATCYRMAELISAIPVSFAFMTDQRGSFSGGGPLWVKHSSGNKLFKGYIKGGERPPKDSVATICYAEQSQSVGPVRETWWIDGSPRSYMAEAVKLPTVANPDYPKLVVILLPLSYKGGSLCI</sequence>
<accession>A0A512M3K1</accession>
<dbReference type="PANTHER" id="PTHR43236:SF2">
    <property type="entry name" value="BLL0069 PROTEIN"/>
    <property type="match status" value="1"/>
</dbReference>
<feature type="domain" description="IrrE N-terminal-like" evidence="1">
    <location>
        <begin position="26"/>
        <end position="127"/>
    </location>
</feature>
<gene>
    <name evidence="2" type="ORF">BGE01nite_01820</name>
</gene>
<name>A0A512M3K1_9BACT</name>
<evidence type="ECO:0000313" key="3">
    <source>
        <dbReference type="Proteomes" id="UP000321577"/>
    </source>
</evidence>
<dbReference type="PANTHER" id="PTHR43236">
    <property type="entry name" value="ANTITOXIN HIGA1"/>
    <property type="match status" value="1"/>
</dbReference>
<dbReference type="EMBL" id="BKAG01000001">
    <property type="protein sequence ID" value="GEP40891.1"/>
    <property type="molecule type" value="Genomic_DNA"/>
</dbReference>
<dbReference type="AlphaFoldDB" id="A0A512M3K1"/>
<evidence type="ECO:0000313" key="2">
    <source>
        <dbReference type="EMBL" id="GEP40891.1"/>
    </source>
</evidence>
<dbReference type="Proteomes" id="UP000321577">
    <property type="component" value="Unassembled WGS sequence"/>
</dbReference>
<organism evidence="2 3">
    <name type="scientific">Brevifollis gellanilyticus</name>
    <dbReference type="NCBI Taxonomy" id="748831"/>
    <lineage>
        <taxon>Bacteria</taxon>
        <taxon>Pseudomonadati</taxon>
        <taxon>Verrucomicrobiota</taxon>
        <taxon>Verrucomicrobiia</taxon>
        <taxon>Verrucomicrobiales</taxon>
        <taxon>Verrucomicrobiaceae</taxon>
    </lineage>
</organism>
<dbReference type="Gene3D" id="1.10.10.2910">
    <property type="match status" value="1"/>
</dbReference>
<reference evidence="2 3" key="1">
    <citation type="submission" date="2019-07" db="EMBL/GenBank/DDBJ databases">
        <title>Whole genome shotgun sequence of Brevifollis gellanilyticus NBRC 108608.</title>
        <authorList>
            <person name="Hosoyama A."/>
            <person name="Uohara A."/>
            <person name="Ohji S."/>
            <person name="Ichikawa N."/>
        </authorList>
    </citation>
    <scope>NUCLEOTIDE SEQUENCE [LARGE SCALE GENOMIC DNA]</scope>
    <source>
        <strain evidence="2 3">NBRC 108608</strain>
    </source>
</reference>
<comment type="caution">
    <text evidence="2">The sequence shown here is derived from an EMBL/GenBank/DDBJ whole genome shotgun (WGS) entry which is preliminary data.</text>
</comment>
<keyword evidence="3" id="KW-1185">Reference proteome</keyword>
<dbReference type="InterPro" id="IPR010359">
    <property type="entry name" value="IrrE_HExxH"/>
</dbReference>
<evidence type="ECO:0000259" key="1">
    <source>
        <dbReference type="Pfam" id="PF06114"/>
    </source>
</evidence>